<sequence length="185" mass="20661">MHAIIYSIFTAAMLAVGVLTQLFVPSLPDPEPIPEDGDKESALHLLNFYRHQVDVPDLTWGNKNLTDTAQIAANWVAAADMPDTPINFTRRAFTRGSLNSSYDLQVAYLDPNIPYQFGDYYMTALSFAAAKPFYKCEAIPLGDFYDYSDYTQMVWNSTRFVSMARAKNSKNGTFVVAAYSPAGNR</sequence>
<accession>A0AAD9VX97</accession>
<name>A0AAD9VX97_PHOAM</name>
<dbReference type="EMBL" id="JAUJFL010000009">
    <property type="protein sequence ID" value="KAK2597734.1"/>
    <property type="molecule type" value="Genomic_DNA"/>
</dbReference>
<feature type="chain" id="PRO_5042188741" description="SCP domain-containing protein" evidence="1">
    <location>
        <begin position="21"/>
        <end position="185"/>
    </location>
</feature>
<dbReference type="AlphaFoldDB" id="A0AAD9VX97"/>
<reference evidence="3" key="1">
    <citation type="submission" date="2023-06" db="EMBL/GenBank/DDBJ databases">
        <authorList>
            <person name="Noh H."/>
        </authorList>
    </citation>
    <scope>NUCLEOTIDE SEQUENCE</scope>
    <source>
        <strain evidence="3">DUCC20226</strain>
    </source>
</reference>
<evidence type="ECO:0000313" key="4">
    <source>
        <dbReference type="Proteomes" id="UP001265746"/>
    </source>
</evidence>
<proteinExistence type="predicted"/>
<keyword evidence="1" id="KW-0732">Signal</keyword>
<gene>
    <name evidence="3" type="ORF">N8I77_012498</name>
</gene>
<feature type="signal peptide" evidence="1">
    <location>
        <begin position="1"/>
        <end position="20"/>
    </location>
</feature>
<dbReference type="Gene3D" id="3.40.33.10">
    <property type="entry name" value="CAP"/>
    <property type="match status" value="1"/>
</dbReference>
<dbReference type="Pfam" id="PF00188">
    <property type="entry name" value="CAP"/>
    <property type="match status" value="1"/>
</dbReference>
<dbReference type="InterPro" id="IPR035940">
    <property type="entry name" value="CAP_sf"/>
</dbReference>
<keyword evidence="4" id="KW-1185">Reference proteome</keyword>
<organism evidence="3 4">
    <name type="scientific">Phomopsis amygdali</name>
    <name type="common">Fusicoccum amygdali</name>
    <dbReference type="NCBI Taxonomy" id="1214568"/>
    <lineage>
        <taxon>Eukaryota</taxon>
        <taxon>Fungi</taxon>
        <taxon>Dikarya</taxon>
        <taxon>Ascomycota</taxon>
        <taxon>Pezizomycotina</taxon>
        <taxon>Sordariomycetes</taxon>
        <taxon>Sordariomycetidae</taxon>
        <taxon>Diaporthales</taxon>
        <taxon>Diaporthaceae</taxon>
        <taxon>Diaporthe</taxon>
    </lineage>
</organism>
<evidence type="ECO:0000259" key="2">
    <source>
        <dbReference type="SMART" id="SM00198"/>
    </source>
</evidence>
<dbReference type="SUPFAM" id="SSF55797">
    <property type="entry name" value="PR-1-like"/>
    <property type="match status" value="1"/>
</dbReference>
<dbReference type="Proteomes" id="UP001265746">
    <property type="component" value="Unassembled WGS sequence"/>
</dbReference>
<feature type="domain" description="SCP" evidence="2">
    <location>
        <begin position="37"/>
        <end position="185"/>
    </location>
</feature>
<dbReference type="InterPro" id="IPR014044">
    <property type="entry name" value="CAP_dom"/>
</dbReference>
<evidence type="ECO:0000313" key="3">
    <source>
        <dbReference type="EMBL" id="KAK2597734.1"/>
    </source>
</evidence>
<protein>
    <recommendedName>
        <fullName evidence="2">SCP domain-containing protein</fullName>
    </recommendedName>
</protein>
<comment type="caution">
    <text evidence="3">The sequence shown here is derived from an EMBL/GenBank/DDBJ whole genome shotgun (WGS) entry which is preliminary data.</text>
</comment>
<dbReference type="SMART" id="SM00198">
    <property type="entry name" value="SCP"/>
    <property type="match status" value="1"/>
</dbReference>
<evidence type="ECO:0000256" key="1">
    <source>
        <dbReference type="SAM" id="SignalP"/>
    </source>
</evidence>